<dbReference type="SUPFAM" id="SSF52402">
    <property type="entry name" value="Adenine nucleotide alpha hydrolases-like"/>
    <property type="match status" value="2"/>
</dbReference>
<comment type="similarity">
    <text evidence="1">Belongs to the universal stress protein A family.</text>
</comment>
<organism evidence="3 4">
    <name type="scientific">Pontibacter silvestris</name>
    <dbReference type="NCBI Taxonomy" id="2305183"/>
    <lineage>
        <taxon>Bacteria</taxon>
        <taxon>Pseudomonadati</taxon>
        <taxon>Bacteroidota</taxon>
        <taxon>Cytophagia</taxon>
        <taxon>Cytophagales</taxon>
        <taxon>Hymenobacteraceae</taxon>
        <taxon>Pontibacter</taxon>
    </lineage>
</organism>
<dbReference type="Pfam" id="PF00582">
    <property type="entry name" value="Usp"/>
    <property type="match status" value="2"/>
</dbReference>
<dbReference type="PRINTS" id="PR01438">
    <property type="entry name" value="UNVRSLSTRESS"/>
</dbReference>
<dbReference type="CDD" id="cd00293">
    <property type="entry name" value="USP-like"/>
    <property type="match status" value="1"/>
</dbReference>
<evidence type="ECO:0000256" key="1">
    <source>
        <dbReference type="ARBA" id="ARBA00008791"/>
    </source>
</evidence>
<reference evidence="4" key="1">
    <citation type="journal article" date="2019" name="Int. J. Syst. Evol. Microbiol.">
        <title>The Global Catalogue of Microorganisms (GCM) 10K type strain sequencing project: providing services to taxonomists for standard genome sequencing and annotation.</title>
        <authorList>
            <consortium name="The Broad Institute Genomics Platform"/>
            <consortium name="The Broad Institute Genome Sequencing Center for Infectious Disease"/>
            <person name="Wu L."/>
            <person name="Ma J."/>
        </authorList>
    </citation>
    <scope>NUCLEOTIDE SEQUENCE [LARGE SCALE GENOMIC DNA]</scope>
    <source>
        <strain evidence="4">JCM 16545</strain>
    </source>
</reference>
<evidence type="ECO:0000259" key="2">
    <source>
        <dbReference type="Pfam" id="PF00582"/>
    </source>
</evidence>
<proteinExistence type="inferred from homology"/>
<keyword evidence="4" id="KW-1185">Reference proteome</keyword>
<protein>
    <submittedName>
        <fullName evidence="3">Universal stress protein</fullName>
    </submittedName>
</protein>
<dbReference type="Proteomes" id="UP001597369">
    <property type="component" value="Unassembled WGS sequence"/>
</dbReference>
<dbReference type="Gene3D" id="3.40.50.12370">
    <property type="match status" value="1"/>
</dbReference>
<gene>
    <name evidence="3" type="ORF">ACFSKU_13960</name>
</gene>
<feature type="domain" description="UspA" evidence="2">
    <location>
        <begin position="157"/>
        <end position="280"/>
    </location>
</feature>
<dbReference type="PANTHER" id="PTHR46268">
    <property type="entry name" value="STRESS RESPONSE PROTEIN NHAX"/>
    <property type="match status" value="1"/>
</dbReference>
<evidence type="ECO:0000313" key="4">
    <source>
        <dbReference type="Proteomes" id="UP001597369"/>
    </source>
</evidence>
<dbReference type="PANTHER" id="PTHR46268:SF6">
    <property type="entry name" value="UNIVERSAL STRESS PROTEIN UP12"/>
    <property type="match status" value="1"/>
</dbReference>
<evidence type="ECO:0000313" key="3">
    <source>
        <dbReference type="EMBL" id="MFD2067996.1"/>
    </source>
</evidence>
<sequence length="284" mass="31368">MKKILCPVDFSKTSTKAIDYAVHIAQRAGGHLSLMHVIHIPVVDTSDTALVANELLDEQMHDAGEKLKALIQFVEEKHGANRGGGFTCNYILEEGLLTDLAERLCKVDGYDLIVMGTTGLSSPLEELFVGSNTEAVVEEVNCAVLSIPANAQFADIEKIIYASDYSAEDKYALNEVVGFGSLFGAPIDVVHVVKERTAASTTKANEFWQELNEDYHDVPMQFQEVVSKHRDEGLKNYYKEANGSVLAVVRKEKGFLQELFSKSLAERMTYQADVPLLVLHGRKS</sequence>
<feature type="domain" description="UspA" evidence="2">
    <location>
        <begin position="1"/>
        <end position="146"/>
    </location>
</feature>
<dbReference type="InterPro" id="IPR006016">
    <property type="entry name" value="UspA"/>
</dbReference>
<comment type="caution">
    <text evidence="3">The sequence shown here is derived from an EMBL/GenBank/DDBJ whole genome shotgun (WGS) entry which is preliminary data.</text>
</comment>
<name>A0ABW4X0A7_9BACT</name>
<accession>A0ABW4X0A7</accession>
<dbReference type="InterPro" id="IPR006015">
    <property type="entry name" value="Universal_stress_UspA"/>
</dbReference>
<dbReference type="RefSeq" id="WP_229958356.1">
    <property type="nucleotide sequence ID" value="NZ_JAJJWI010000003.1"/>
</dbReference>
<dbReference type="EMBL" id="JBHUHV010000039">
    <property type="protein sequence ID" value="MFD2067996.1"/>
    <property type="molecule type" value="Genomic_DNA"/>
</dbReference>